<dbReference type="HOGENOM" id="CLU_2180886_0_0_10"/>
<proteinExistence type="predicted"/>
<reference evidence="1 2" key="1">
    <citation type="journal article" date="2015" name="Genome Announc.">
        <title>Complete Genome Sequence of the Novel Leech Symbiont Mucinivorans hirudinis M3T.</title>
        <authorList>
            <person name="Nelson M.C."/>
            <person name="Bomar L."/>
            <person name="Graf J."/>
        </authorList>
    </citation>
    <scope>NUCLEOTIDE SEQUENCE [LARGE SCALE GENOMIC DNA]</scope>
    <source>
        <strain evidence="2">M3</strain>
    </source>
</reference>
<sequence>MKHISIMEIIKTTIIKTAEESTRNAFYSLEFTASNNTLTKVQASVFALPTGELNEKRHLGYVIFENDNINCSLPGNAPLLKIFEDFELFMELIRDEINPQTATQQSSEK</sequence>
<keyword evidence="2" id="KW-1185">Reference proteome</keyword>
<evidence type="ECO:0000313" key="2">
    <source>
        <dbReference type="Proteomes" id="UP000027616"/>
    </source>
</evidence>
<dbReference type="EMBL" id="HG934468">
    <property type="protein sequence ID" value="CDN31842.1"/>
    <property type="molecule type" value="Genomic_DNA"/>
</dbReference>
<gene>
    <name evidence="1" type="ORF">BN938_1762</name>
</gene>
<name>A0A060R8N9_9BACT</name>
<accession>A0A060R8N9</accession>
<protein>
    <submittedName>
        <fullName evidence="1">Uncharacterized protein</fullName>
    </submittedName>
</protein>
<evidence type="ECO:0000313" key="1">
    <source>
        <dbReference type="EMBL" id="CDN31842.1"/>
    </source>
</evidence>
<dbReference type="STRING" id="1433126.BN938_1762"/>
<organism evidence="1 2">
    <name type="scientific">Mucinivorans hirudinis</name>
    <dbReference type="NCBI Taxonomy" id="1433126"/>
    <lineage>
        <taxon>Bacteria</taxon>
        <taxon>Pseudomonadati</taxon>
        <taxon>Bacteroidota</taxon>
        <taxon>Bacteroidia</taxon>
        <taxon>Bacteroidales</taxon>
        <taxon>Rikenellaceae</taxon>
        <taxon>Mucinivorans</taxon>
    </lineage>
</organism>
<dbReference type="AlphaFoldDB" id="A0A060R8N9"/>
<dbReference type="Proteomes" id="UP000027616">
    <property type="component" value="Chromosome I"/>
</dbReference>
<dbReference type="KEGG" id="rbc:BN938_1762"/>
<dbReference type="eggNOG" id="ENOG5032H5B">
    <property type="taxonomic scope" value="Bacteria"/>
</dbReference>